<proteinExistence type="predicted"/>
<dbReference type="AlphaFoldDB" id="A0A8S4QV34"/>
<evidence type="ECO:0000313" key="1">
    <source>
        <dbReference type="EMBL" id="CAH2218827.1"/>
    </source>
</evidence>
<protein>
    <submittedName>
        <fullName evidence="1">Jg16813 protein</fullName>
    </submittedName>
</protein>
<comment type="caution">
    <text evidence="1">The sequence shown here is derived from an EMBL/GenBank/DDBJ whole genome shotgun (WGS) entry which is preliminary data.</text>
</comment>
<gene>
    <name evidence="1" type="primary">jg16813</name>
    <name evidence="1" type="ORF">PAEG_LOCUS6437</name>
</gene>
<name>A0A8S4QV34_9NEOP</name>
<reference evidence="1" key="1">
    <citation type="submission" date="2022-03" db="EMBL/GenBank/DDBJ databases">
        <authorList>
            <person name="Lindestad O."/>
        </authorList>
    </citation>
    <scope>NUCLEOTIDE SEQUENCE</scope>
</reference>
<evidence type="ECO:0000313" key="2">
    <source>
        <dbReference type="Proteomes" id="UP000838756"/>
    </source>
</evidence>
<accession>A0A8S4QV34</accession>
<dbReference type="Proteomes" id="UP000838756">
    <property type="component" value="Unassembled WGS sequence"/>
</dbReference>
<dbReference type="EMBL" id="CAKXAJ010019811">
    <property type="protein sequence ID" value="CAH2218827.1"/>
    <property type="molecule type" value="Genomic_DNA"/>
</dbReference>
<keyword evidence="2" id="KW-1185">Reference proteome</keyword>
<feature type="non-terminal residue" evidence="1">
    <location>
        <position position="1"/>
    </location>
</feature>
<sequence>CSFLADSLKPALNGGDVVPLATPAPVFAAGERFNDAREPFSTGLRSAAGAPVPHICLYK</sequence>
<organism evidence="1 2">
    <name type="scientific">Pararge aegeria aegeria</name>
    <dbReference type="NCBI Taxonomy" id="348720"/>
    <lineage>
        <taxon>Eukaryota</taxon>
        <taxon>Metazoa</taxon>
        <taxon>Ecdysozoa</taxon>
        <taxon>Arthropoda</taxon>
        <taxon>Hexapoda</taxon>
        <taxon>Insecta</taxon>
        <taxon>Pterygota</taxon>
        <taxon>Neoptera</taxon>
        <taxon>Endopterygota</taxon>
        <taxon>Lepidoptera</taxon>
        <taxon>Glossata</taxon>
        <taxon>Ditrysia</taxon>
        <taxon>Papilionoidea</taxon>
        <taxon>Nymphalidae</taxon>
        <taxon>Satyrinae</taxon>
        <taxon>Satyrini</taxon>
        <taxon>Parargina</taxon>
        <taxon>Pararge</taxon>
    </lineage>
</organism>